<keyword evidence="1" id="KW-0812">Transmembrane</keyword>
<name>A0ABY3W6P7_9MICC</name>
<dbReference type="Proteomes" id="UP000829069">
    <property type="component" value="Chromosome"/>
</dbReference>
<feature type="transmembrane region" description="Helical" evidence="1">
    <location>
        <begin position="14"/>
        <end position="33"/>
    </location>
</feature>
<evidence type="ECO:0000256" key="1">
    <source>
        <dbReference type="SAM" id="Phobius"/>
    </source>
</evidence>
<sequence length="134" mass="14248">MPDLATSIGLVTEVLTWAALVPGVLLLLVAAVLRLAGIRWHSADGVAFDDGRRRGVRWFDTRHGFLEGVFPAGTSADVAAGSDVLVYYDARRPDRWQVSEPEPPGRIVLLLGKILTSVGVLSAVVGLLAMVMAG</sequence>
<dbReference type="EMBL" id="CP093326">
    <property type="protein sequence ID" value="UNK45142.1"/>
    <property type="molecule type" value="Genomic_DNA"/>
</dbReference>
<feature type="transmembrane region" description="Helical" evidence="1">
    <location>
        <begin position="107"/>
        <end position="133"/>
    </location>
</feature>
<evidence type="ECO:0008006" key="4">
    <source>
        <dbReference type="Google" id="ProtNLM"/>
    </source>
</evidence>
<evidence type="ECO:0000313" key="3">
    <source>
        <dbReference type="Proteomes" id="UP000829069"/>
    </source>
</evidence>
<keyword evidence="1" id="KW-1133">Transmembrane helix</keyword>
<gene>
    <name evidence="2" type="ORF">MNQ99_14515</name>
</gene>
<dbReference type="RefSeq" id="WP_241913420.1">
    <property type="nucleotide sequence ID" value="NZ_CP093326.1"/>
</dbReference>
<keyword evidence="1" id="KW-0472">Membrane</keyword>
<proteinExistence type="predicted"/>
<evidence type="ECO:0000313" key="2">
    <source>
        <dbReference type="EMBL" id="UNK45142.1"/>
    </source>
</evidence>
<organism evidence="2 3">
    <name type="scientific">Arthrobacter sulfonylureivorans</name>
    <dbReference type="NCBI Taxonomy" id="2486855"/>
    <lineage>
        <taxon>Bacteria</taxon>
        <taxon>Bacillati</taxon>
        <taxon>Actinomycetota</taxon>
        <taxon>Actinomycetes</taxon>
        <taxon>Micrococcales</taxon>
        <taxon>Micrococcaceae</taxon>
        <taxon>Arthrobacter</taxon>
    </lineage>
</organism>
<reference evidence="2 3" key="1">
    <citation type="submission" date="2022-03" db="EMBL/GenBank/DDBJ databases">
        <title>Isotopic signatures of nitrous oxide derived from detoxification processes.</title>
        <authorList>
            <person name="Behrendt U."/>
            <person name="Buchen C."/>
            <person name="Well R."/>
            <person name="Ulrich A."/>
            <person name="Rohe L."/>
            <person name="Kolb S."/>
            <person name="Schloter M."/>
            <person name="Horn M.A."/>
            <person name="Augustin J."/>
        </authorList>
    </citation>
    <scope>NUCLEOTIDE SEQUENCE [LARGE SCALE GENOMIC DNA]</scope>
    <source>
        <strain evidence="2 3">S4-C24</strain>
    </source>
</reference>
<protein>
    <recommendedName>
        <fullName evidence="4">DUF3592 domain-containing protein</fullName>
    </recommendedName>
</protein>
<keyword evidence="3" id="KW-1185">Reference proteome</keyword>
<accession>A0ABY3W6P7</accession>